<reference evidence="2" key="1">
    <citation type="journal article" date="2017" name="Plant J.">
        <title>The pomegranate (Punica granatum L.) genome and the genomics of punicalagin biosynthesis.</title>
        <authorList>
            <person name="Qin G."/>
            <person name="Xu C."/>
            <person name="Ming R."/>
            <person name="Tang H."/>
            <person name="Guyot R."/>
            <person name="Kramer E.M."/>
            <person name="Hu Y."/>
            <person name="Yi X."/>
            <person name="Qi Y."/>
            <person name="Xu X."/>
            <person name="Gao Z."/>
            <person name="Pan H."/>
            <person name="Jian J."/>
            <person name="Tian Y."/>
            <person name="Yue Z."/>
            <person name="Xu Y."/>
        </authorList>
    </citation>
    <scope>NUCLEOTIDE SEQUENCE [LARGE SCALE GENOMIC DNA]</scope>
    <source>
        <strain evidence="2">cv. Dabenzi</strain>
    </source>
</reference>
<name>A0A218WGR7_PUNGR</name>
<dbReference type="Proteomes" id="UP000197138">
    <property type="component" value="Unassembled WGS sequence"/>
</dbReference>
<protein>
    <submittedName>
        <fullName evidence="1">Uncharacterized protein</fullName>
    </submittedName>
</protein>
<proteinExistence type="predicted"/>
<evidence type="ECO:0000313" key="2">
    <source>
        <dbReference type="Proteomes" id="UP000197138"/>
    </source>
</evidence>
<sequence length="116" mass="13395">MLSFNSLLSFNYIACNIYKIIAAVFRASLSLTKLARRKNTGLWTERPRIVRTPAHHLHLESDELLSRLPQEEPPNQIIQSKTLEINIKAKLNLHFITLKFCLIRGELGVSEQNPWD</sequence>
<dbReference type="EMBL" id="MTKT01004399">
    <property type="protein sequence ID" value="OWM71421.1"/>
    <property type="molecule type" value="Genomic_DNA"/>
</dbReference>
<dbReference type="AlphaFoldDB" id="A0A218WGR7"/>
<comment type="caution">
    <text evidence="1">The sequence shown here is derived from an EMBL/GenBank/DDBJ whole genome shotgun (WGS) entry which is preliminary data.</text>
</comment>
<accession>A0A218WGR7</accession>
<gene>
    <name evidence="1" type="ORF">CDL15_Pgr005608</name>
</gene>
<organism evidence="1 2">
    <name type="scientific">Punica granatum</name>
    <name type="common">Pomegranate</name>
    <dbReference type="NCBI Taxonomy" id="22663"/>
    <lineage>
        <taxon>Eukaryota</taxon>
        <taxon>Viridiplantae</taxon>
        <taxon>Streptophyta</taxon>
        <taxon>Embryophyta</taxon>
        <taxon>Tracheophyta</taxon>
        <taxon>Spermatophyta</taxon>
        <taxon>Magnoliopsida</taxon>
        <taxon>eudicotyledons</taxon>
        <taxon>Gunneridae</taxon>
        <taxon>Pentapetalae</taxon>
        <taxon>rosids</taxon>
        <taxon>malvids</taxon>
        <taxon>Myrtales</taxon>
        <taxon>Lythraceae</taxon>
        <taxon>Punica</taxon>
    </lineage>
</organism>
<evidence type="ECO:0000313" key="1">
    <source>
        <dbReference type="EMBL" id="OWM71421.1"/>
    </source>
</evidence>